<proteinExistence type="predicted"/>
<evidence type="ECO:0000313" key="2">
    <source>
        <dbReference type="Proteomes" id="UP000499080"/>
    </source>
</evidence>
<name>A0A4Y2DPZ1_ARAVE</name>
<sequence>MVDFSTNLFVLIKNVGGARMKAHYSYVCWIQEVDGGEYDIIGLKTTNIDKSKFVLVVDDQFAISQIQLEATLPDRIFEVDCRIELGSFQVM</sequence>
<dbReference type="EMBL" id="BGPR01000412">
    <property type="protein sequence ID" value="GBM18821.1"/>
    <property type="molecule type" value="Genomic_DNA"/>
</dbReference>
<organism evidence="1 2">
    <name type="scientific">Araneus ventricosus</name>
    <name type="common">Orbweaver spider</name>
    <name type="synonym">Epeira ventricosa</name>
    <dbReference type="NCBI Taxonomy" id="182803"/>
    <lineage>
        <taxon>Eukaryota</taxon>
        <taxon>Metazoa</taxon>
        <taxon>Ecdysozoa</taxon>
        <taxon>Arthropoda</taxon>
        <taxon>Chelicerata</taxon>
        <taxon>Arachnida</taxon>
        <taxon>Araneae</taxon>
        <taxon>Araneomorphae</taxon>
        <taxon>Entelegynae</taxon>
        <taxon>Araneoidea</taxon>
        <taxon>Araneidae</taxon>
        <taxon>Araneus</taxon>
    </lineage>
</organism>
<accession>A0A4Y2DPZ1</accession>
<evidence type="ECO:0000313" key="1">
    <source>
        <dbReference type="EMBL" id="GBM18821.1"/>
    </source>
</evidence>
<dbReference type="Proteomes" id="UP000499080">
    <property type="component" value="Unassembled WGS sequence"/>
</dbReference>
<protein>
    <submittedName>
        <fullName evidence="1">Uncharacterized protein</fullName>
    </submittedName>
</protein>
<gene>
    <name evidence="1" type="ORF">AVEN_203099_1</name>
</gene>
<keyword evidence="2" id="KW-1185">Reference proteome</keyword>
<comment type="caution">
    <text evidence="1">The sequence shown here is derived from an EMBL/GenBank/DDBJ whole genome shotgun (WGS) entry which is preliminary data.</text>
</comment>
<dbReference type="OrthoDB" id="6758798at2759"/>
<reference evidence="1 2" key="1">
    <citation type="journal article" date="2019" name="Sci. Rep.">
        <title>Orb-weaving spider Araneus ventricosus genome elucidates the spidroin gene catalogue.</title>
        <authorList>
            <person name="Kono N."/>
            <person name="Nakamura H."/>
            <person name="Ohtoshi R."/>
            <person name="Moran D.A.P."/>
            <person name="Shinohara A."/>
            <person name="Yoshida Y."/>
            <person name="Fujiwara M."/>
            <person name="Mori M."/>
            <person name="Tomita M."/>
            <person name="Arakawa K."/>
        </authorList>
    </citation>
    <scope>NUCLEOTIDE SEQUENCE [LARGE SCALE GENOMIC DNA]</scope>
</reference>
<dbReference type="AlphaFoldDB" id="A0A4Y2DPZ1"/>